<feature type="compositionally biased region" description="Low complexity" evidence="2">
    <location>
        <begin position="1170"/>
        <end position="1187"/>
    </location>
</feature>
<evidence type="ECO:0000256" key="2">
    <source>
        <dbReference type="SAM" id="MobiDB-lite"/>
    </source>
</evidence>
<dbReference type="PROSITE" id="PS50240">
    <property type="entry name" value="TRYPSIN_DOM"/>
    <property type="match status" value="1"/>
</dbReference>
<dbReference type="GO" id="GO:0000981">
    <property type="term" value="F:DNA-binding transcription factor activity, RNA polymerase II-specific"/>
    <property type="evidence" value="ECO:0000318"/>
    <property type="project" value="GO_Central"/>
</dbReference>
<feature type="compositionally biased region" description="Low complexity" evidence="2">
    <location>
        <begin position="687"/>
        <end position="704"/>
    </location>
</feature>
<feature type="compositionally biased region" description="Low complexity" evidence="2">
    <location>
        <begin position="204"/>
        <end position="221"/>
    </location>
</feature>
<feature type="region of interest" description="Disordered" evidence="2">
    <location>
        <begin position="81"/>
        <end position="112"/>
    </location>
</feature>
<evidence type="ECO:0000313" key="4">
    <source>
        <dbReference type="Proteomes" id="UP000005239"/>
    </source>
</evidence>
<feature type="compositionally biased region" description="Polar residues" evidence="2">
    <location>
        <begin position="1069"/>
        <end position="1078"/>
    </location>
</feature>
<dbReference type="Pfam" id="PF00089">
    <property type="entry name" value="Trypsin"/>
    <property type="match status" value="1"/>
</dbReference>
<feature type="compositionally biased region" description="Low complexity" evidence="2">
    <location>
        <begin position="451"/>
        <end position="467"/>
    </location>
</feature>
<evidence type="ECO:0000256" key="1">
    <source>
        <dbReference type="SAM" id="Coils"/>
    </source>
</evidence>
<dbReference type="PANTHER" id="PTHR45615">
    <property type="entry name" value="MYOSIN HEAVY CHAIN, NON-MUSCLE"/>
    <property type="match status" value="1"/>
</dbReference>
<name>A0A2A6C5C7_PRIPA</name>
<feature type="compositionally biased region" description="Basic and acidic residues" evidence="2">
    <location>
        <begin position="469"/>
        <end position="479"/>
    </location>
</feature>
<feature type="region of interest" description="Disordered" evidence="2">
    <location>
        <begin position="1330"/>
        <end position="1356"/>
    </location>
</feature>
<proteinExistence type="predicted"/>
<feature type="region of interest" description="Disordered" evidence="2">
    <location>
        <begin position="168"/>
        <end position="266"/>
    </location>
</feature>
<dbReference type="SMART" id="SM00020">
    <property type="entry name" value="Tryp_SPc"/>
    <property type="match status" value="1"/>
</dbReference>
<feature type="compositionally biased region" description="Polar residues" evidence="2">
    <location>
        <begin position="711"/>
        <end position="749"/>
    </location>
</feature>
<feature type="region of interest" description="Disordered" evidence="2">
    <location>
        <begin position="651"/>
        <end position="749"/>
    </location>
</feature>
<feature type="region of interest" description="Disordered" evidence="2">
    <location>
        <begin position="1399"/>
        <end position="1480"/>
    </location>
</feature>
<feature type="compositionally biased region" description="Low complexity" evidence="2">
    <location>
        <begin position="934"/>
        <end position="950"/>
    </location>
</feature>
<gene>
    <name evidence="3" type="primary">WBGene00272887</name>
</gene>
<dbReference type="GO" id="GO:0043565">
    <property type="term" value="F:sequence-specific DNA binding"/>
    <property type="evidence" value="ECO:0000318"/>
    <property type="project" value="GO_Central"/>
</dbReference>
<dbReference type="InterPro" id="IPR001254">
    <property type="entry name" value="Trypsin_dom"/>
</dbReference>
<feature type="compositionally biased region" description="Polar residues" evidence="2">
    <location>
        <begin position="1194"/>
        <end position="1232"/>
    </location>
</feature>
<dbReference type="Proteomes" id="UP000005239">
    <property type="component" value="Unassembled WGS sequence"/>
</dbReference>
<feature type="region of interest" description="Disordered" evidence="2">
    <location>
        <begin position="1045"/>
        <end position="1078"/>
    </location>
</feature>
<protein>
    <submittedName>
        <fullName evidence="3">Trypsin</fullName>
    </submittedName>
</protein>
<accession>A0A2A6C5C7</accession>
<dbReference type="PANTHER" id="PTHR45615:SF40">
    <property type="entry name" value="MYOSIN HEAVY CHAIN, NON-MUSCLE"/>
    <property type="match status" value="1"/>
</dbReference>
<sequence length="1855" mass="204776">MGLLGLRSFISFRKMDLNARSIGFSSSCPHAIPRDQLGELAHNIDQKAPSAQRTLLHIGNGIPLGATKERLFHVGQITQLSGGDGKSMRKRKGGPSREEFRPLNQSSPKPQYTMSTIDGLVAINAMYQSAFGNLLQHFSPLLASQTASDESIHQMKRMASNLNEAGVSSLDETNDNQRDRQGLHSSDSPDHFSPFSVDDVDTMSGSSSVALKRSSSSSFHSSDPKIHQQLTPSDCGRHSSSSIHLNSAGQGEQLTPSSQDETRESSSFIYPSSIRQGEQVLQSPQNNAIEALKDRVMELERQADSQNKKLEEKEAQFKAANESNVKLKKEADSLKKKLEDKEELLLAANSENIRLQEEVRAAREGSRMVDDMEDAQDEDQSTRSSGIAVEEEGILDAPEFVRQFSFPVTIICYYDIVDSLNAQQAALNETFHADNEDDQVPNNDNEREKVSQNSSGNEDDSSNSTGDKGQTDVSERKTIENSQQTWSSVVHKFSEDGSQCAFHRVFVFLPPCHSSRSIGRIGSQYRSDPKAPSAQRTLLHIGNGIPLGATKERLFHVGQITQLSGGDGKSMRKRKGGPSREEFRPLNQSSPKPQYTMSTIDGLVAINAMYQSAFGNLLQHFSPLLASQTASDESIHQMKRMASNLNEAGVSSLDETNDNQRDRQGLHSSDSPDHFSPFSVDDVDTMSGSSSVALKRSSSSSFHSSDPKIHQQLTPSDCGRHSSSSIHLNSAGQGEQLTPSSQDETRESSSFIYPSSIRQGEQVLQSPQNNAIEALKDRVMELERQADSQNKKLEEKEAQFKAANESNVKLKKEADSLKKKLEDKEELLLAANSENIRLQEEVRAAREGSRMVDDMEDAQDEDQSTRSSGIAVEEEGILDAPEFVRQFSFPVTIICYYDIVDSLNAQQAALNETFHADNEDDQVPNNDNEREKVSQNSSGNEDDSSNSTGDKGQTDVSERKTIENSQQTWSSVVHKFSEDGSQCAFHRVFVFLPPCHSSRSIGRIGSQYRSDPKAPSAQRTLLHIGNGIPLGATKERLFHVGQITQLSGGDGKSMRKRKGGPSREEFRPLNQSSPKPQYTMSTIDGLVAINAMYQSAFGNLLQHFSPLLASQTASDESIHQMKRMASNLNEAGVSSLDETNDNQRDRQGLHSSDSPDHFSPFSVDDVDTMSGSSSVALKRSSSSSFHSSDPKIHQQLTPSDCGRHSSSSIHLNSAGQGEQLTPSSQDETRESSSFIYPSSIRQGEQVLQSPQNNAIEALKDRVMELERQADSQNKKLEEKEAQFKAANESNVKLKKEADSLKKKLEDKEELLLAANSENIRLQEEVRAAREGSRMVDDMEDAQDEDQSTRSSGIAVEEEGILDAPEFVRQFSFPVTIICYYDIVDSLNAQQAALNETFHADNEDDQVPNNDNEREKVSQNSSGNEDDSSNSTGDKGQTDVSERKTIENSQQLKRSGRLAQKNRAENGNVYEEETDNANSHQTNGTMNAICAMQSTSGQPIGGSICGLYTEIPRNLNAKHVEWHSTSTEMPYTIGRKFIPTNARNAIGASREKAISVTGICPDTPSAEDPVADVEIDGNKPIYKNNRMFAGEEFAFADWPWAVFIGADVPEINQILVYCEGSFISRRHIITARHCLISEVASEKWKRIVIYGGTKWSTAPETFKRVGIRKKIYPVNRDHHDIGIAELEHDFEGSAMGVACLPKQSDYANDDNFEKIGRFIGGGIGGNGQETGDRLKILTYNLTDPDVVLYTPRQAAYAQLFFMSFRTVQSREAHGYAARGDSGGPLLRKRLTDDKFVLFGVLKGSNSSEHCSKNNCHDGWDMFTTAKYFVITGICPDQPTPEDTVADIEIDGSRVCK</sequence>
<feature type="region of interest" description="Disordered" evidence="2">
    <location>
        <begin position="847"/>
        <end position="873"/>
    </location>
</feature>
<reference evidence="3" key="2">
    <citation type="submission" date="2022-06" db="UniProtKB">
        <authorList>
            <consortium name="EnsemblMetazoa"/>
        </authorList>
    </citation>
    <scope>IDENTIFICATION</scope>
    <source>
        <strain evidence="3">PS312</strain>
    </source>
</reference>
<feature type="compositionally biased region" description="Basic and acidic residues" evidence="2">
    <location>
        <begin position="1435"/>
        <end position="1445"/>
    </location>
</feature>
<feature type="coiled-coil region" evidence="1">
    <location>
        <begin position="289"/>
        <end position="358"/>
    </location>
</feature>
<dbReference type="InterPro" id="IPR043504">
    <property type="entry name" value="Peptidase_S1_PA_chymotrypsin"/>
</dbReference>
<dbReference type="InterPro" id="IPR009003">
    <property type="entry name" value="Peptidase_S1_PA"/>
</dbReference>
<feature type="compositionally biased region" description="Basic and acidic residues" evidence="2">
    <location>
        <begin position="175"/>
        <end position="190"/>
    </location>
</feature>
<reference evidence="4" key="1">
    <citation type="journal article" date="2008" name="Nat. Genet.">
        <title>The Pristionchus pacificus genome provides a unique perspective on nematode lifestyle and parasitism.</title>
        <authorList>
            <person name="Dieterich C."/>
            <person name="Clifton S.W."/>
            <person name="Schuster L.N."/>
            <person name="Chinwalla A."/>
            <person name="Delehaunty K."/>
            <person name="Dinkelacker I."/>
            <person name="Fulton L."/>
            <person name="Fulton R."/>
            <person name="Godfrey J."/>
            <person name="Minx P."/>
            <person name="Mitreva M."/>
            <person name="Roeseler W."/>
            <person name="Tian H."/>
            <person name="Witte H."/>
            <person name="Yang S.P."/>
            <person name="Wilson R.K."/>
            <person name="Sommer R.J."/>
        </authorList>
    </citation>
    <scope>NUCLEOTIDE SEQUENCE [LARGE SCALE GENOMIC DNA]</scope>
    <source>
        <strain evidence="4">PS312</strain>
    </source>
</reference>
<feature type="compositionally biased region" description="Basic and acidic residues" evidence="2">
    <location>
        <begin position="1141"/>
        <end position="1156"/>
    </location>
</feature>
<organism evidence="3 4">
    <name type="scientific">Pristionchus pacificus</name>
    <name type="common">Parasitic nematode worm</name>
    <dbReference type="NCBI Taxonomy" id="54126"/>
    <lineage>
        <taxon>Eukaryota</taxon>
        <taxon>Metazoa</taxon>
        <taxon>Ecdysozoa</taxon>
        <taxon>Nematoda</taxon>
        <taxon>Chromadorea</taxon>
        <taxon>Rhabditida</taxon>
        <taxon>Rhabditina</taxon>
        <taxon>Diplogasteromorpha</taxon>
        <taxon>Diplogasteroidea</taxon>
        <taxon>Neodiplogasteridae</taxon>
        <taxon>Pristionchus</taxon>
    </lineage>
</organism>
<feature type="compositionally biased region" description="Polar residues" evidence="2">
    <location>
        <begin position="103"/>
        <end position="112"/>
    </location>
</feature>
<feature type="coiled-coil region" evidence="1">
    <location>
        <begin position="772"/>
        <end position="841"/>
    </location>
</feature>
<keyword evidence="1" id="KW-0175">Coiled coil</keyword>
<dbReference type="GO" id="GO:0006508">
    <property type="term" value="P:proteolysis"/>
    <property type="evidence" value="ECO:0007669"/>
    <property type="project" value="InterPro"/>
</dbReference>
<dbReference type="OrthoDB" id="6380398at2759"/>
<dbReference type="Gene3D" id="2.40.10.10">
    <property type="entry name" value="Trypsin-like serine proteases"/>
    <property type="match status" value="1"/>
</dbReference>
<dbReference type="GO" id="GO:0006357">
    <property type="term" value="P:regulation of transcription by RNA polymerase II"/>
    <property type="evidence" value="ECO:0000318"/>
    <property type="project" value="GO_Central"/>
</dbReference>
<feature type="compositionally biased region" description="Basic and acidic residues" evidence="2">
    <location>
        <begin position="658"/>
        <end position="673"/>
    </location>
</feature>
<feature type="coiled-coil region" evidence="1">
    <location>
        <begin position="1255"/>
        <end position="1324"/>
    </location>
</feature>
<feature type="compositionally biased region" description="Low complexity" evidence="2">
    <location>
        <begin position="1417"/>
        <end position="1433"/>
    </location>
</feature>
<accession>A0A8R1YNZ0</accession>
<feature type="region of interest" description="Disordered" evidence="2">
    <location>
        <begin position="1134"/>
        <end position="1232"/>
    </location>
</feature>
<dbReference type="GO" id="GO:0004252">
    <property type="term" value="F:serine-type endopeptidase activity"/>
    <property type="evidence" value="ECO:0007669"/>
    <property type="project" value="InterPro"/>
</dbReference>
<feature type="compositionally biased region" description="Basic and acidic residues" evidence="2">
    <location>
        <begin position="952"/>
        <end position="962"/>
    </location>
</feature>
<dbReference type="SUPFAM" id="SSF50494">
    <property type="entry name" value="Trypsin-like serine proteases"/>
    <property type="match status" value="1"/>
</dbReference>
<feature type="region of interest" description="Disordered" evidence="2">
    <location>
        <begin position="916"/>
        <end position="964"/>
    </location>
</feature>
<feature type="compositionally biased region" description="Polar residues" evidence="2">
    <location>
        <begin position="586"/>
        <end position="595"/>
    </location>
</feature>
<feature type="region of interest" description="Disordered" evidence="2">
    <location>
        <begin position="364"/>
        <end position="390"/>
    </location>
</feature>
<feature type="region of interest" description="Disordered" evidence="2">
    <location>
        <begin position="433"/>
        <end position="481"/>
    </location>
</feature>
<keyword evidence="4" id="KW-1185">Reference proteome</keyword>
<feature type="region of interest" description="Disordered" evidence="2">
    <location>
        <begin position="562"/>
        <end position="595"/>
    </location>
</feature>
<feature type="compositionally biased region" description="Polar residues" evidence="2">
    <location>
        <begin position="228"/>
        <end position="266"/>
    </location>
</feature>
<dbReference type="EnsemblMetazoa" id="PPA34518.1">
    <property type="protein sequence ID" value="PPA34518.1"/>
    <property type="gene ID" value="WBGene00272887"/>
</dbReference>
<dbReference type="GO" id="GO:0005634">
    <property type="term" value="C:nucleus"/>
    <property type="evidence" value="ECO:0000318"/>
    <property type="project" value="GO_Central"/>
</dbReference>
<evidence type="ECO:0000313" key="3">
    <source>
        <dbReference type="EnsemblMetazoa" id="PPA34518.1"/>
    </source>
</evidence>